<keyword evidence="4" id="KW-0645">Protease</keyword>
<dbReference type="InterPro" id="IPR052173">
    <property type="entry name" value="Beta-lactam_resp_regulator"/>
</dbReference>
<dbReference type="Pfam" id="PF05569">
    <property type="entry name" value="Peptidase_M56"/>
    <property type="match status" value="1"/>
</dbReference>
<feature type="domain" description="Peptidase M56" evidence="3">
    <location>
        <begin position="108"/>
        <end position="298"/>
    </location>
</feature>
<keyword evidence="4" id="KW-0482">Metalloprotease</keyword>
<dbReference type="CDD" id="cd07341">
    <property type="entry name" value="M56_BlaR1_MecR1_like"/>
    <property type="match status" value="1"/>
</dbReference>
<sequence>MSFADQLLQALSRTFLHSFWQGLVLSIIAGCIMLITARTSSALRYRLLTASFFTFVAMVAFTFFQEWNAVAAGQDLVRNGSGSSAVNSILQQAWFRDLSGNLSQLLRDYSSWIVLAWSAIVMIKSGKMMLDLLYISRLRSQRIYSPVDEWKSRMRALAAQIGVKRAVSLVESGMIKVPMVLGHLKPVILMPIGILNHMSEAEIEAVLLHELAHIRRHDYLVNFIQRIAECLLFFNPGLLWVSALMRVERENCCDDIAIAHTENRLQFAEALISFKKYSMNPQSYMIGFAGRKNVLLQRMTRIVYRKNTTLTVFELVFFAVNISLLSLLLISKGQQENRVLAASLEQAKVPQQFALPNKEQSQQDAKTVTIKRPAFTVKTKSTKERAPQERVAAFVADEIKAVQEQHREVAETKPVKEEVQAIDHSITAAEQRRLSDIARQDAEHQREMAAINRQIAEKHRAEAAAFRKQADEERKIAEIARREAEIKRAEADIHRREAEQMRKRSEENRHRAESRYSSNTQRTH</sequence>
<keyword evidence="2" id="KW-1133">Transmembrane helix</keyword>
<evidence type="ECO:0000256" key="1">
    <source>
        <dbReference type="SAM" id="MobiDB-lite"/>
    </source>
</evidence>
<evidence type="ECO:0000256" key="2">
    <source>
        <dbReference type="SAM" id="Phobius"/>
    </source>
</evidence>
<protein>
    <submittedName>
        <fullName evidence="4">M48 family metalloprotease</fullName>
        <ecNumber evidence="4">3.4.24.-</ecNumber>
    </submittedName>
</protein>
<evidence type="ECO:0000313" key="5">
    <source>
        <dbReference type="Proteomes" id="UP001165367"/>
    </source>
</evidence>
<dbReference type="EMBL" id="JAKLTR010000002">
    <property type="protein sequence ID" value="MCG2613343.1"/>
    <property type="molecule type" value="Genomic_DNA"/>
</dbReference>
<dbReference type="PANTHER" id="PTHR34978:SF3">
    <property type="entry name" value="SLR0241 PROTEIN"/>
    <property type="match status" value="1"/>
</dbReference>
<dbReference type="PANTHER" id="PTHR34978">
    <property type="entry name" value="POSSIBLE SENSOR-TRANSDUCER PROTEIN BLAR"/>
    <property type="match status" value="1"/>
</dbReference>
<evidence type="ECO:0000313" key="4">
    <source>
        <dbReference type="EMBL" id="MCG2613343.1"/>
    </source>
</evidence>
<evidence type="ECO:0000259" key="3">
    <source>
        <dbReference type="Pfam" id="PF05569"/>
    </source>
</evidence>
<gene>
    <name evidence="4" type="ORF">LZZ85_03590</name>
</gene>
<feature type="compositionally biased region" description="Basic and acidic residues" evidence="1">
    <location>
        <begin position="488"/>
        <end position="514"/>
    </location>
</feature>
<feature type="transmembrane region" description="Helical" evidence="2">
    <location>
        <begin position="47"/>
        <end position="64"/>
    </location>
</feature>
<keyword evidence="2" id="KW-0472">Membrane</keyword>
<organism evidence="4 5">
    <name type="scientific">Terrimonas ginsenosidimutans</name>
    <dbReference type="NCBI Taxonomy" id="2908004"/>
    <lineage>
        <taxon>Bacteria</taxon>
        <taxon>Pseudomonadati</taxon>
        <taxon>Bacteroidota</taxon>
        <taxon>Chitinophagia</taxon>
        <taxon>Chitinophagales</taxon>
        <taxon>Chitinophagaceae</taxon>
        <taxon>Terrimonas</taxon>
    </lineage>
</organism>
<accession>A0ABS9KLZ1</accession>
<reference evidence="4" key="1">
    <citation type="submission" date="2022-01" db="EMBL/GenBank/DDBJ databases">
        <authorList>
            <person name="Jo J.-H."/>
            <person name="Im W.-T."/>
        </authorList>
    </citation>
    <scope>NUCLEOTIDE SEQUENCE</scope>
    <source>
        <strain evidence="4">NA20</strain>
    </source>
</reference>
<feature type="transmembrane region" description="Helical" evidence="2">
    <location>
        <begin position="308"/>
        <end position="330"/>
    </location>
</feature>
<feature type="transmembrane region" description="Helical" evidence="2">
    <location>
        <begin position="112"/>
        <end position="135"/>
    </location>
</feature>
<dbReference type="InterPro" id="IPR008756">
    <property type="entry name" value="Peptidase_M56"/>
</dbReference>
<feature type="transmembrane region" description="Helical" evidence="2">
    <location>
        <begin position="15"/>
        <end position="35"/>
    </location>
</feature>
<dbReference type="EC" id="3.4.24.-" evidence="4"/>
<feature type="region of interest" description="Disordered" evidence="1">
    <location>
        <begin position="488"/>
        <end position="524"/>
    </location>
</feature>
<keyword evidence="5" id="KW-1185">Reference proteome</keyword>
<dbReference type="Gene3D" id="3.30.2010.10">
    <property type="entry name" value="Metalloproteases ('zincins'), catalytic domain"/>
    <property type="match status" value="1"/>
</dbReference>
<feature type="compositionally biased region" description="Polar residues" evidence="1">
    <location>
        <begin position="515"/>
        <end position="524"/>
    </location>
</feature>
<dbReference type="RefSeq" id="WP_237868572.1">
    <property type="nucleotide sequence ID" value="NZ_JAKLTR010000002.1"/>
</dbReference>
<comment type="caution">
    <text evidence="4">The sequence shown here is derived from an EMBL/GenBank/DDBJ whole genome shotgun (WGS) entry which is preliminary data.</text>
</comment>
<proteinExistence type="predicted"/>
<name>A0ABS9KLZ1_9BACT</name>
<dbReference type="GO" id="GO:0008237">
    <property type="term" value="F:metallopeptidase activity"/>
    <property type="evidence" value="ECO:0007669"/>
    <property type="project" value="UniProtKB-KW"/>
</dbReference>
<dbReference type="Proteomes" id="UP001165367">
    <property type="component" value="Unassembled WGS sequence"/>
</dbReference>
<keyword evidence="2" id="KW-0812">Transmembrane</keyword>
<keyword evidence="4" id="KW-0378">Hydrolase</keyword>